<gene>
    <name evidence="2" type="ORF">ASIM_LOCUS12831</name>
</gene>
<evidence type="ECO:0000313" key="2">
    <source>
        <dbReference type="EMBL" id="VDK48236.1"/>
    </source>
</evidence>
<evidence type="ECO:0000256" key="1">
    <source>
        <dbReference type="SAM" id="MobiDB-lite"/>
    </source>
</evidence>
<keyword evidence="3" id="KW-1185">Reference proteome</keyword>
<reference evidence="2 3" key="2">
    <citation type="submission" date="2018-11" db="EMBL/GenBank/DDBJ databases">
        <authorList>
            <consortium name="Pathogen Informatics"/>
        </authorList>
    </citation>
    <scope>NUCLEOTIDE SEQUENCE [LARGE SCALE GENOMIC DNA]</scope>
</reference>
<accession>A0A0M3JY98</accession>
<proteinExistence type="predicted"/>
<name>A0A0M3JY98_ANISI</name>
<protein>
    <submittedName>
        <fullName evidence="4">Structural protein</fullName>
    </submittedName>
</protein>
<dbReference type="AlphaFoldDB" id="A0A0M3JY98"/>
<sequence>MQRGHFQGYCVKGDCDRLGADTSTNQPSDSVEKTPSNVVVPTASVPAHEDQQPPPISEPPADTRPAESHETIDDQSHGEQAPAQPPPPVPEDPSMSGAIPMDPSLNPADYHSTAENTTRSGVGKWLSKMISLFRYALPAAMADIDDAGVW</sequence>
<evidence type="ECO:0000313" key="3">
    <source>
        <dbReference type="Proteomes" id="UP000267096"/>
    </source>
</evidence>
<dbReference type="WBParaSite" id="ASIM_0001340301-mRNA-1">
    <property type="protein sequence ID" value="ASIM_0001340301-mRNA-1"/>
    <property type="gene ID" value="ASIM_0001340301"/>
</dbReference>
<dbReference type="Proteomes" id="UP000267096">
    <property type="component" value="Unassembled WGS sequence"/>
</dbReference>
<dbReference type="EMBL" id="UYRR01031257">
    <property type="protein sequence ID" value="VDK48236.1"/>
    <property type="molecule type" value="Genomic_DNA"/>
</dbReference>
<reference evidence="4" key="1">
    <citation type="submission" date="2017-02" db="UniProtKB">
        <authorList>
            <consortium name="WormBaseParasite"/>
        </authorList>
    </citation>
    <scope>IDENTIFICATION</scope>
</reference>
<evidence type="ECO:0000313" key="4">
    <source>
        <dbReference type="WBParaSite" id="ASIM_0001340301-mRNA-1"/>
    </source>
</evidence>
<feature type="compositionally biased region" description="Basic and acidic residues" evidence="1">
    <location>
        <begin position="64"/>
        <end position="77"/>
    </location>
</feature>
<feature type="compositionally biased region" description="Polar residues" evidence="1">
    <location>
        <begin position="21"/>
        <end position="39"/>
    </location>
</feature>
<organism evidence="4">
    <name type="scientific">Anisakis simplex</name>
    <name type="common">Herring worm</name>
    <dbReference type="NCBI Taxonomy" id="6269"/>
    <lineage>
        <taxon>Eukaryota</taxon>
        <taxon>Metazoa</taxon>
        <taxon>Ecdysozoa</taxon>
        <taxon>Nematoda</taxon>
        <taxon>Chromadorea</taxon>
        <taxon>Rhabditida</taxon>
        <taxon>Spirurina</taxon>
        <taxon>Ascaridomorpha</taxon>
        <taxon>Ascaridoidea</taxon>
        <taxon>Anisakidae</taxon>
        <taxon>Anisakis</taxon>
        <taxon>Anisakis simplex complex</taxon>
    </lineage>
</organism>
<feature type="region of interest" description="Disordered" evidence="1">
    <location>
        <begin position="1"/>
        <end position="119"/>
    </location>
</feature>